<dbReference type="InterPro" id="IPR001810">
    <property type="entry name" value="F-box_dom"/>
</dbReference>
<proteinExistence type="predicted"/>
<dbReference type="Pfam" id="PF00646">
    <property type="entry name" value="F-box"/>
    <property type="match status" value="1"/>
</dbReference>
<keyword evidence="3" id="KW-1185">Reference proteome</keyword>
<sequence length="438" mass="50352">MVDKVVEAERKHGRRIGLELMGAIGEPWADLPTDILSNIADRLPIIELLSFRGTCKDFRRASYNASAEKESRKTPWLILRKPNDSASGTYLFYNHNRSKPYVIDFPDLIDCVFLASYQGWLLVFKKGGSVFFFSPFSRAKIDLPDCPYKQIRHNASAFSGLPTSPHCIVSIRTPNEVLVISKGQTTWTRHKVPKTVCHSWPATTRMSCAGFDHKTQVFYYLDNLKHVLKYSVKDNKVYPHPVKDIHGLPFCYVDHPFFEAYKCRKRYLETSNPFQLEGGEHLNLCGCTLDNFVPKSHQQLLFPNEFANQRRRDERWGVWIQPRFFQAHPHHHWIFRENSLCIKRAEISTEGGKAKDKFYVTDMTGNSPVDPKTIDSVQRQIGQHAALHVRWNSSQSPEPIPEETTMSFLFGNLFKGRSFQSLKLVGSYSGYVDDENGN</sequence>
<dbReference type="Proteomes" id="UP000245207">
    <property type="component" value="Unassembled WGS sequence"/>
</dbReference>
<protein>
    <submittedName>
        <fullName evidence="2">F-box domain-containing protein</fullName>
    </submittedName>
</protein>
<evidence type="ECO:0000313" key="3">
    <source>
        <dbReference type="Proteomes" id="UP000245207"/>
    </source>
</evidence>
<dbReference type="InterPro" id="IPR005174">
    <property type="entry name" value="KIB1-4_b-propeller"/>
</dbReference>
<dbReference type="PANTHER" id="PTHR44259">
    <property type="entry name" value="OS07G0183000 PROTEIN-RELATED"/>
    <property type="match status" value="1"/>
</dbReference>
<dbReference type="SMART" id="SM00256">
    <property type="entry name" value="FBOX"/>
    <property type="match status" value="1"/>
</dbReference>
<evidence type="ECO:0000313" key="2">
    <source>
        <dbReference type="EMBL" id="PWA57792.1"/>
    </source>
</evidence>
<evidence type="ECO:0000259" key="1">
    <source>
        <dbReference type="SMART" id="SM00256"/>
    </source>
</evidence>
<dbReference type="InterPro" id="IPR050942">
    <property type="entry name" value="F-box_BR-signaling"/>
</dbReference>
<dbReference type="SUPFAM" id="SSF81383">
    <property type="entry name" value="F-box domain"/>
    <property type="match status" value="1"/>
</dbReference>
<dbReference type="InterPro" id="IPR036047">
    <property type="entry name" value="F-box-like_dom_sf"/>
</dbReference>
<gene>
    <name evidence="2" type="ORF">CTI12_AA405990</name>
</gene>
<comment type="caution">
    <text evidence="2">The sequence shown here is derived from an EMBL/GenBank/DDBJ whole genome shotgun (WGS) entry which is preliminary data.</text>
</comment>
<dbReference type="Gene3D" id="1.20.1280.50">
    <property type="match status" value="1"/>
</dbReference>
<dbReference type="STRING" id="35608.A0A2U1M987"/>
<dbReference type="OrthoDB" id="784120at2759"/>
<dbReference type="AlphaFoldDB" id="A0A2U1M987"/>
<dbReference type="Pfam" id="PF03478">
    <property type="entry name" value="Beta-prop_KIB1-4"/>
    <property type="match status" value="1"/>
</dbReference>
<reference evidence="2 3" key="1">
    <citation type="journal article" date="2018" name="Mol. Plant">
        <title>The genome of Artemisia annua provides insight into the evolution of Asteraceae family and artemisinin biosynthesis.</title>
        <authorList>
            <person name="Shen Q."/>
            <person name="Zhang L."/>
            <person name="Liao Z."/>
            <person name="Wang S."/>
            <person name="Yan T."/>
            <person name="Shi P."/>
            <person name="Liu M."/>
            <person name="Fu X."/>
            <person name="Pan Q."/>
            <person name="Wang Y."/>
            <person name="Lv Z."/>
            <person name="Lu X."/>
            <person name="Zhang F."/>
            <person name="Jiang W."/>
            <person name="Ma Y."/>
            <person name="Chen M."/>
            <person name="Hao X."/>
            <person name="Li L."/>
            <person name="Tang Y."/>
            <person name="Lv G."/>
            <person name="Zhou Y."/>
            <person name="Sun X."/>
            <person name="Brodelius P.E."/>
            <person name="Rose J.K.C."/>
            <person name="Tang K."/>
        </authorList>
    </citation>
    <scope>NUCLEOTIDE SEQUENCE [LARGE SCALE GENOMIC DNA]</scope>
    <source>
        <strain evidence="3">cv. Huhao1</strain>
        <tissue evidence="2">Leaf</tissue>
    </source>
</reference>
<name>A0A2U1M987_ARTAN</name>
<accession>A0A2U1M987</accession>
<organism evidence="2 3">
    <name type="scientific">Artemisia annua</name>
    <name type="common">Sweet wormwood</name>
    <dbReference type="NCBI Taxonomy" id="35608"/>
    <lineage>
        <taxon>Eukaryota</taxon>
        <taxon>Viridiplantae</taxon>
        <taxon>Streptophyta</taxon>
        <taxon>Embryophyta</taxon>
        <taxon>Tracheophyta</taxon>
        <taxon>Spermatophyta</taxon>
        <taxon>Magnoliopsida</taxon>
        <taxon>eudicotyledons</taxon>
        <taxon>Gunneridae</taxon>
        <taxon>Pentapetalae</taxon>
        <taxon>asterids</taxon>
        <taxon>campanulids</taxon>
        <taxon>Asterales</taxon>
        <taxon>Asteraceae</taxon>
        <taxon>Asteroideae</taxon>
        <taxon>Anthemideae</taxon>
        <taxon>Artemisiinae</taxon>
        <taxon>Artemisia</taxon>
    </lineage>
</organism>
<dbReference type="PANTHER" id="PTHR44259:SF65">
    <property type="entry name" value="F-BOX DOMAIN-CONTAINING PROTEIN"/>
    <property type="match status" value="1"/>
</dbReference>
<dbReference type="EMBL" id="PKPP01006063">
    <property type="protein sequence ID" value="PWA57792.1"/>
    <property type="molecule type" value="Genomic_DNA"/>
</dbReference>
<feature type="domain" description="F-box" evidence="1">
    <location>
        <begin position="31"/>
        <end position="71"/>
    </location>
</feature>